<dbReference type="SUPFAM" id="SSF118290">
    <property type="entry name" value="WRKY DNA-binding domain"/>
    <property type="match status" value="1"/>
</dbReference>
<dbReference type="PANTHER" id="PTHR32096">
    <property type="entry name" value="WRKY TRANSCRIPTION FACTOR 30-RELATED-RELATED"/>
    <property type="match status" value="1"/>
</dbReference>
<evidence type="ECO:0000256" key="2">
    <source>
        <dbReference type="ARBA" id="ARBA00023015"/>
    </source>
</evidence>
<gene>
    <name evidence="8" type="ORF">FSB_LOCUS52861</name>
</gene>
<dbReference type="SMART" id="SM00774">
    <property type="entry name" value="WRKY"/>
    <property type="match status" value="1"/>
</dbReference>
<feature type="region of interest" description="Disordered" evidence="6">
    <location>
        <begin position="1"/>
        <end position="24"/>
    </location>
</feature>
<dbReference type="GO" id="GO:0005634">
    <property type="term" value="C:nucleus"/>
    <property type="evidence" value="ECO:0007669"/>
    <property type="project" value="UniProtKB-SubCell"/>
</dbReference>
<dbReference type="Pfam" id="PF03106">
    <property type="entry name" value="WRKY"/>
    <property type="match status" value="1"/>
</dbReference>
<dbReference type="InterPro" id="IPR036576">
    <property type="entry name" value="WRKY_dom_sf"/>
</dbReference>
<dbReference type="InterPro" id="IPR044810">
    <property type="entry name" value="WRKY_plant"/>
</dbReference>
<organism evidence="8">
    <name type="scientific">Fagus sylvatica</name>
    <name type="common">Beechnut</name>
    <dbReference type="NCBI Taxonomy" id="28930"/>
    <lineage>
        <taxon>Eukaryota</taxon>
        <taxon>Viridiplantae</taxon>
        <taxon>Streptophyta</taxon>
        <taxon>Embryophyta</taxon>
        <taxon>Tracheophyta</taxon>
        <taxon>Spermatophyta</taxon>
        <taxon>Magnoliopsida</taxon>
        <taxon>eudicotyledons</taxon>
        <taxon>Gunneridae</taxon>
        <taxon>Pentapetalae</taxon>
        <taxon>rosids</taxon>
        <taxon>fabids</taxon>
        <taxon>Fagales</taxon>
        <taxon>Fagaceae</taxon>
        <taxon>Fagus</taxon>
    </lineage>
</organism>
<dbReference type="GO" id="GO:0000976">
    <property type="term" value="F:transcription cis-regulatory region binding"/>
    <property type="evidence" value="ECO:0007669"/>
    <property type="project" value="TreeGrafter"/>
</dbReference>
<dbReference type="PROSITE" id="PS50811">
    <property type="entry name" value="WRKY"/>
    <property type="match status" value="1"/>
</dbReference>
<dbReference type="EMBL" id="OIVN01006057">
    <property type="protein sequence ID" value="SPD24979.1"/>
    <property type="molecule type" value="Genomic_DNA"/>
</dbReference>
<keyword evidence="5" id="KW-0539">Nucleus</keyword>
<evidence type="ECO:0000256" key="5">
    <source>
        <dbReference type="ARBA" id="ARBA00023242"/>
    </source>
</evidence>
<evidence type="ECO:0000259" key="7">
    <source>
        <dbReference type="PROSITE" id="PS50811"/>
    </source>
</evidence>
<dbReference type="Gene3D" id="2.20.25.80">
    <property type="entry name" value="WRKY domain"/>
    <property type="match status" value="1"/>
</dbReference>
<evidence type="ECO:0000256" key="1">
    <source>
        <dbReference type="ARBA" id="ARBA00004123"/>
    </source>
</evidence>
<proteinExistence type="predicted"/>
<dbReference type="PANTHER" id="PTHR32096:SF57">
    <property type="entry name" value="WRKY DNA-BINDING DOMAIN SUPERFAMILY PROTEIN-RELATED"/>
    <property type="match status" value="1"/>
</dbReference>
<evidence type="ECO:0000256" key="3">
    <source>
        <dbReference type="ARBA" id="ARBA00023125"/>
    </source>
</evidence>
<evidence type="ECO:0000256" key="6">
    <source>
        <dbReference type="SAM" id="MobiDB-lite"/>
    </source>
</evidence>
<dbReference type="InterPro" id="IPR003657">
    <property type="entry name" value="WRKY_dom"/>
</dbReference>
<reference evidence="8" key="1">
    <citation type="submission" date="2018-02" db="EMBL/GenBank/DDBJ databases">
        <authorList>
            <person name="Cohen D.B."/>
            <person name="Kent A.D."/>
        </authorList>
    </citation>
    <scope>NUCLEOTIDE SEQUENCE</scope>
</reference>
<dbReference type="AlphaFoldDB" id="A0A2N9ILL4"/>
<evidence type="ECO:0000256" key="4">
    <source>
        <dbReference type="ARBA" id="ARBA00023163"/>
    </source>
</evidence>
<comment type="subcellular location">
    <subcellularLocation>
        <location evidence="1">Nucleus</location>
    </subcellularLocation>
</comment>
<keyword evidence="4" id="KW-0804">Transcription</keyword>
<keyword evidence="3" id="KW-0238">DNA-binding</keyword>
<keyword evidence="2" id="KW-0805">Transcription regulation</keyword>
<feature type="domain" description="WRKY" evidence="7">
    <location>
        <begin position="38"/>
        <end position="81"/>
    </location>
</feature>
<evidence type="ECO:0000313" key="8">
    <source>
        <dbReference type="EMBL" id="SPD24979.1"/>
    </source>
</evidence>
<dbReference type="GO" id="GO:0003700">
    <property type="term" value="F:DNA-binding transcription factor activity"/>
    <property type="evidence" value="ECO:0007669"/>
    <property type="project" value="InterPro"/>
</dbReference>
<sequence>MKSIPELMEGSNSEKNSRKKRLETTVRVRDSVINSDIPSDGNYYNCTTTTDCPVRKKVERAPDDPTILIVTYEAQHSHPIPPMMQENLARYKGECPPQQLPPQPQQLPATESVTDLDWPEFVVSEIECMPDLNFKMTSSNSSEQMKSGIEDIGTEVLQTRQHESIQVVVMQTLAVGLIFAFDVNILVASCRLDDAALVPLERQMSTQDYGHLE</sequence>
<protein>
    <recommendedName>
        <fullName evidence="7">WRKY domain-containing protein</fullName>
    </recommendedName>
</protein>
<accession>A0A2N9ILL4</accession>
<name>A0A2N9ILL4_FAGSY</name>